<reference evidence="2" key="1">
    <citation type="submission" date="2022-11" db="UniProtKB">
        <authorList>
            <consortium name="WormBaseParasite"/>
        </authorList>
    </citation>
    <scope>IDENTIFICATION</scope>
</reference>
<dbReference type="WBParaSite" id="JU765_v2.g7096.t1">
    <property type="protein sequence ID" value="JU765_v2.g7096.t1"/>
    <property type="gene ID" value="JU765_v2.g7096"/>
</dbReference>
<dbReference type="Proteomes" id="UP000887576">
    <property type="component" value="Unplaced"/>
</dbReference>
<protein>
    <submittedName>
        <fullName evidence="2">Collagen</fullName>
    </submittedName>
</protein>
<organism evidence="1 2">
    <name type="scientific">Panagrolaimus sp. JU765</name>
    <dbReference type="NCBI Taxonomy" id="591449"/>
    <lineage>
        <taxon>Eukaryota</taxon>
        <taxon>Metazoa</taxon>
        <taxon>Ecdysozoa</taxon>
        <taxon>Nematoda</taxon>
        <taxon>Chromadorea</taxon>
        <taxon>Rhabditida</taxon>
        <taxon>Tylenchina</taxon>
        <taxon>Panagrolaimomorpha</taxon>
        <taxon>Panagrolaimoidea</taxon>
        <taxon>Panagrolaimidae</taxon>
        <taxon>Panagrolaimus</taxon>
    </lineage>
</organism>
<accession>A0AC34RHU3</accession>
<sequence>MLYKAVGGATIFFASLSILTQIVLLPYLFNHSENLKHIFKQRIQRFNAYAQQFDVQSARLTQLGIRSKRQVVESDGIIRERCPPPYPGPPGLPGESGPDGEEGSPGNDGPRGLDAQTQLADLYNQCIVCPPGW</sequence>
<proteinExistence type="predicted"/>
<name>A0AC34RHU3_9BILA</name>
<evidence type="ECO:0000313" key="2">
    <source>
        <dbReference type="WBParaSite" id="JU765_v2.g7096.t1"/>
    </source>
</evidence>
<evidence type="ECO:0000313" key="1">
    <source>
        <dbReference type="Proteomes" id="UP000887576"/>
    </source>
</evidence>